<accession>A0A315WAN2</accession>
<dbReference type="EMBL" id="NHOQ01000132">
    <property type="protein sequence ID" value="PWA32819.1"/>
    <property type="molecule type" value="Genomic_DNA"/>
</dbReference>
<dbReference type="InterPro" id="IPR013783">
    <property type="entry name" value="Ig-like_fold"/>
</dbReference>
<dbReference type="InterPro" id="IPR036179">
    <property type="entry name" value="Ig-like_dom_sf"/>
</dbReference>
<dbReference type="SUPFAM" id="SSF48726">
    <property type="entry name" value="Immunoglobulin"/>
    <property type="match status" value="1"/>
</dbReference>
<dbReference type="InterPro" id="IPR013098">
    <property type="entry name" value="Ig_I-set"/>
</dbReference>
<evidence type="ECO:0000256" key="3">
    <source>
        <dbReference type="ARBA" id="ARBA00023319"/>
    </source>
</evidence>
<evidence type="ECO:0000256" key="1">
    <source>
        <dbReference type="ARBA" id="ARBA00022729"/>
    </source>
</evidence>
<dbReference type="Proteomes" id="UP000250572">
    <property type="component" value="Unassembled WGS sequence"/>
</dbReference>
<evidence type="ECO:0000313" key="7">
    <source>
        <dbReference type="EMBL" id="PWA32819.1"/>
    </source>
</evidence>
<dbReference type="Pfam" id="PF07679">
    <property type="entry name" value="I-set"/>
    <property type="match status" value="1"/>
</dbReference>
<evidence type="ECO:0000313" key="8">
    <source>
        <dbReference type="Proteomes" id="UP000250572"/>
    </source>
</evidence>
<dbReference type="PANTHER" id="PTHR12207:SF27">
    <property type="entry name" value="V-SET AND TRANSMEMBRANE DOMAIN-CONTAINING PROTEIN 2B"/>
    <property type="match status" value="1"/>
</dbReference>
<feature type="region of interest" description="Disordered" evidence="4">
    <location>
        <begin position="161"/>
        <end position="188"/>
    </location>
</feature>
<name>A0A315WAN2_GAMAF</name>
<dbReference type="InterPro" id="IPR051102">
    <property type="entry name" value="IgSF_V-set/TM_domain"/>
</dbReference>
<keyword evidence="8" id="KW-1185">Reference proteome</keyword>
<reference evidence="7 8" key="1">
    <citation type="journal article" date="2018" name="G3 (Bethesda)">
        <title>A High-Quality Reference Genome for the Invasive Mosquitofish Gambusia affinis Using a Chicago Library.</title>
        <authorList>
            <person name="Hoffberg S.L."/>
            <person name="Troendle N.J."/>
            <person name="Glenn T.C."/>
            <person name="Mahmud O."/>
            <person name="Louha S."/>
            <person name="Chalopin D."/>
            <person name="Bennetzen J.L."/>
            <person name="Mauricio R."/>
        </authorList>
    </citation>
    <scope>NUCLEOTIDE SEQUENCE [LARGE SCALE GENOMIC DNA]</scope>
    <source>
        <strain evidence="7">NE01/NJP1002.9</strain>
        <tissue evidence="7">Muscle</tissue>
    </source>
</reference>
<keyword evidence="1 5" id="KW-0732">Signal</keyword>
<dbReference type="PANTHER" id="PTHR12207">
    <property type="entry name" value="V-SET AND TRANSMEMBRANE DOMAIN-CONTAINING PROTEIN"/>
    <property type="match status" value="1"/>
</dbReference>
<keyword evidence="3" id="KW-0393">Immunoglobulin domain</keyword>
<sequence length="237" mass="25815">MEKSRLCRLFYYFILNSPLVIYADAVFTEVPKDVSVGEGEDVEMACAFKALSSAPMSLEIQWWYIKMDGPKEGPDELQNRAKTVRVQGNAISHRLSLSKVKKEDGGVYECRVSDLWAEEDQDFTVHATLTITAGGGMVAEEAVSHIQNRWLLRNTNAALGGGQVGGVTSKPSQGLTGGSREGQEKQRVPQLAQSDLLPSVSSTTTTSVARSAASQLPGIAAVLWHRACEYWKSAHAK</sequence>
<dbReference type="PROSITE" id="PS50835">
    <property type="entry name" value="IG_LIKE"/>
    <property type="match status" value="1"/>
</dbReference>
<evidence type="ECO:0000256" key="4">
    <source>
        <dbReference type="SAM" id="MobiDB-lite"/>
    </source>
</evidence>
<dbReference type="SMART" id="SM00409">
    <property type="entry name" value="IG"/>
    <property type="match status" value="1"/>
</dbReference>
<dbReference type="InterPro" id="IPR007110">
    <property type="entry name" value="Ig-like_dom"/>
</dbReference>
<gene>
    <name evidence="7" type="ORF">CCH79_00018035</name>
</gene>
<comment type="caution">
    <text evidence="7">The sequence shown here is derived from an EMBL/GenBank/DDBJ whole genome shotgun (WGS) entry which is preliminary data.</text>
</comment>
<dbReference type="InterPro" id="IPR003599">
    <property type="entry name" value="Ig_sub"/>
</dbReference>
<protein>
    <recommendedName>
        <fullName evidence="6">Ig-like domain-containing protein</fullName>
    </recommendedName>
</protein>
<dbReference type="AlphaFoldDB" id="A0A315WAN2"/>
<organism evidence="7 8">
    <name type="scientific">Gambusia affinis</name>
    <name type="common">Western mosquitofish</name>
    <name type="synonym">Heterandria affinis</name>
    <dbReference type="NCBI Taxonomy" id="33528"/>
    <lineage>
        <taxon>Eukaryota</taxon>
        <taxon>Metazoa</taxon>
        <taxon>Chordata</taxon>
        <taxon>Craniata</taxon>
        <taxon>Vertebrata</taxon>
        <taxon>Euteleostomi</taxon>
        <taxon>Actinopterygii</taxon>
        <taxon>Neopterygii</taxon>
        <taxon>Teleostei</taxon>
        <taxon>Neoteleostei</taxon>
        <taxon>Acanthomorphata</taxon>
        <taxon>Ovalentaria</taxon>
        <taxon>Atherinomorphae</taxon>
        <taxon>Cyprinodontiformes</taxon>
        <taxon>Poeciliidae</taxon>
        <taxon>Poeciliinae</taxon>
        <taxon>Gambusia</taxon>
    </lineage>
</organism>
<evidence type="ECO:0000256" key="5">
    <source>
        <dbReference type="SAM" id="SignalP"/>
    </source>
</evidence>
<feature type="chain" id="PRO_5016351002" description="Ig-like domain-containing protein" evidence="5">
    <location>
        <begin position="26"/>
        <end position="237"/>
    </location>
</feature>
<dbReference type="Gene3D" id="2.60.40.10">
    <property type="entry name" value="Immunoglobulins"/>
    <property type="match status" value="1"/>
</dbReference>
<dbReference type="GO" id="GO:0016020">
    <property type="term" value="C:membrane"/>
    <property type="evidence" value="ECO:0007669"/>
    <property type="project" value="TreeGrafter"/>
</dbReference>
<dbReference type="STRING" id="33528.ENSGAFP00000004534"/>
<keyword evidence="2" id="KW-1015">Disulfide bond</keyword>
<evidence type="ECO:0000256" key="2">
    <source>
        <dbReference type="ARBA" id="ARBA00023157"/>
    </source>
</evidence>
<evidence type="ECO:0000259" key="6">
    <source>
        <dbReference type="PROSITE" id="PS50835"/>
    </source>
</evidence>
<feature type="domain" description="Ig-like" evidence="6">
    <location>
        <begin position="18"/>
        <end position="130"/>
    </location>
</feature>
<proteinExistence type="predicted"/>
<feature type="signal peptide" evidence="5">
    <location>
        <begin position="1"/>
        <end position="25"/>
    </location>
</feature>